<evidence type="ECO:0000259" key="1">
    <source>
        <dbReference type="Pfam" id="PF12680"/>
    </source>
</evidence>
<dbReference type="SUPFAM" id="SSF54427">
    <property type="entry name" value="NTF2-like"/>
    <property type="match status" value="1"/>
</dbReference>
<reference evidence="2 3" key="1">
    <citation type="journal article" date="2019" name="ACS Chem. Biol.">
        <title>Identification and Mobilization of a Cryptic Antibiotic Biosynthesis Gene Locus from a Human-Pathogenic Nocardia Isolate.</title>
        <authorList>
            <person name="Herisse M."/>
            <person name="Ishida K."/>
            <person name="Porter J.L."/>
            <person name="Howden B."/>
            <person name="Hertweck C."/>
            <person name="Stinear T.P."/>
            <person name="Pidot S.J."/>
        </authorList>
    </citation>
    <scope>NUCLEOTIDE SEQUENCE [LARGE SCALE GENOMIC DNA]</scope>
    <source>
        <strain evidence="2 3">AUSMDU00012717</strain>
    </source>
</reference>
<dbReference type="RefSeq" id="WP_167474977.1">
    <property type="nucleotide sequence ID" value="NZ_CP046172.1"/>
</dbReference>
<accession>A0A6G9YGK3</accession>
<gene>
    <name evidence="2" type="ORF">F5544_22040</name>
</gene>
<dbReference type="InterPro" id="IPR032710">
    <property type="entry name" value="NTF2-like_dom_sf"/>
</dbReference>
<sequence length="146" mass="15732">MSVDDILALMRQSWERGDASSYAALFTEDATFVDVLGRVQRGRAVIAREHQKLFDTIYRDSRWAGRVERVADLGDGVVVVNSVSELSVPRGPRAGITAAVQTMVVVDGSIAWFHNTVRTGLADFADHDADLAALSPLGWASGAESA</sequence>
<evidence type="ECO:0000313" key="3">
    <source>
        <dbReference type="Proteomes" id="UP000503540"/>
    </source>
</evidence>
<protein>
    <submittedName>
        <fullName evidence="2">SgcJ/EcaC family oxidoreductase</fullName>
    </submittedName>
</protein>
<dbReference type="InterPro" id="IPR037401">
    <property type="entry name" value="SnoaL-like"/>
</dbReference>
<evidence type="ECO:0000313" key="2">
    <source>
        <dbReference type="EMBL" id="QIS12270.1"/>
    </source>
</evidence>
<dbReference type="AlphaFoldDB" id="A0A6G9YGK3"/>
<dbReference type="InterPro" id="IPR011944">
    <property type="entry name" value="Steroid_delta5-4_isomerase"/>
</dbReference>
<dbReference type="NCBIfam" id="TIGR02246">
    <property type="entry name" value="SgcJ/EcaC family oxidoreductase"/>
    <property type="match status" value="1"/>
</dbReference>
<feature type="domain" description="SnoaL-like" evidence="1">
    <location>
        <begin position="12"/>
        <end position="111"/>
    </location>
</feature>
<name>A0A6G9YGK3_9NOCA</name>
<dbReference type="Gene3D" id="3.10.450.50">
    <property type="match status" value="1"/>
</dbReference>
<dbReference type="Pfam" id="PF12680">
    <property type="entry name" value="SnoaL_2"/>
    <property type="match status" value="1"/>
</dbReference>
<keyword evidence="3" id="KW-1185">Reference proteome</keyword>
<dbReference type="EMBL" id="CP046172">
    <property type="protein sequence ID" value="QIS12270.1"/>
    <property type="molecule type" value="Genomic_DNA"/>
</dbReference>
<proteinExistence type="predicted"/>
<organism evidence="2 3">
    <name type="scientific">Nocardia arthritidis</name>
    <dbReference type="NCBI Taxonomy" id="228602"/>
    <lineage>
        <taxon>Bacteria</taxon>
        <taxon>Bacillati</taxon>
        <taxon>Actinomycetota</taxon>
        <taxon>Actinomycetes</taxon>
        <taxon>Mycobacteriales</taxon>
        <taxon>Nocardiaceae</taxon>
        <taxon>Nocardia</taxon>
    </lineage>
</organism>
<dbReference type="KEGG" id="nah:F5544_22040"/>
<dbReference type="Proteomes" id="UP000503540">
    <property type="component" value="Chromosome"/>
</dbReference>